<proteinExistence type="predicted"/>
<reference evidence="4" key="2">
    <citation type="submission" date="2023-11" db="UniProtKB">
        <authorList>
            <consortium name="WormBaseParasite"/>
        </authorList>
    </citation>
    <scope>IDENTIFICATION</scope>
</reference>
<organism evidence="3 4">
    <name type="scientific">Schistosoma rodhaini</name>
    <dbReference type="NCBI Taxonomy" id="6188"/>
    <lineage>
        <taxon>Eukaryota</taxon>
        <taxon>Metazoa</taxon>
        <taxon>Spiralia</taxon>
        <taxon>Lophotrochozoa</taxon>
        <taxon>Platyhelminthes</taxon>
        <taxon>Trematoda</taxon>
        <taxon>Digenea</taxon>
        <taxon>Strigeidida</taxon>
        <taxon>Schistosomatoidea</taxon>
        <taxon>Schistosomatidae</taxon>
        <taxon>Schistosoma</taxon>
    </lineage>
</organism>
<protein>
    <recommendedName>
        <fullName evidence="2">Nucleolar protein 4 helical domain-containing protein</fullName>
    </recommendedName>
</protein>
<keyword evidence="3" id="KW-1185">Reference proteome</keyword>
<name>A0AA85FLU0_9TREM</name>
<dbReference type="Proteomes" id="UP000050792">
    <property type="component" value="Unassembled WGS sequence"/>
</dbReference>
<feature type="domain" description="Nucleolar protein 4 helical" evidence="2">
    <location>
        <begin position="303"/>
        <end position="366"/>
    </location>
</feature>
<evidence type="ECO:0000259" key="2">
    <source>
        <dbReference type="Pfam" id="PF23079"/>
    </source>
</evidence>
<dbReference type="PANTHER" id="PTHR20916:SF26">
    <property type="entry name" value="CYSTEINE-RICH PROTEIN 2-BINDING PROTEIN"/>
    <property type="match status" value="1"/>
</dbReference>
<dbReference type="InterPro" id="IPR056549">
    <property type="entry name" value="HTH_NOL4"/>
</dbReference>
<evidence type="ECO:0000313" key="3">
    <source>
        <dbReference type="Proteomes" id="UP000050792"/>
    </source>
</evidence>
<evidence type="ECO:0000256" key="1">
    <source>
        <dbReference type="SAM" id="MobiDB-lite"/>
    </source>
</evidence>
<reference evidence="3" key="1">
    <citation type="submission" date="2022-06" db="EMBL/GenBank/DDBJ databases">
        <authorList>
            <person name="Berger JAMES D."/>
            <person name="Berger JAMES D."/>
        </authorList>
    </citation>
    <scope>NUCLEOTIDE SEQUENCE [LARGE SCALE GENOMIC DNA]</scope>
</reference>
<feature type="region of interest" description="Disordered" evidence="1">
    <location>
        <begin position="419"/>
        <end position="445"/>
    </location>
</feature>
<accession>A0AA85FLU0</accession>
<dbReference type="Pfam" id="PF23079">
    <property type="entry name" value="HTH_NOL4_2nd"/>
    <property type="match status" value="1"/>
</dbReference>
<dbReference type="WBParaSite" id="SRDH1_55760.1">
    <property type="protein sequence ID" value="SRDH1_55760.1"/>
    <property type="gene ID" value="SRDH1_55760"/>
</dbReference>
<evidence type="ECO:0000313" key="4">
    <source>
        <dbReference type="WBParaSite" id="SRDH1_55760.1"/>
    </source>
</evidence>
<dbReference type="AlphaFoldDB" id="A0AA85FLU0"/>
<dbReference type="GO" id="GO:0004402">
    <property type="term" value="F:histone acetyltransferase activity"/>
    <property type="evidence" value="ECO:0007669"/>
    <property type="project" value="TreeGrafter"/>
</dbReference>
<dbReference type="PANTHER" id="PTHR20916">
    <property type="entry name" value="CYSTEINE AND GLYCINE-RICH PROTEIN 2 BINDING PROTEIN"/>
    <property type="match status" value="1"/>
</dbReference>
<sequence>MNYYNNCNNLLLYRLSSMTSSSIICESFNSDIPYSELTPIDLNTTTSSTTSTNTTTLSSNIIDPITTTPATTPATATTTINDLESSIIHENSNIPIRCKSLEIKSTEKSSTSKKRHRSTIDNQWNRSNSMNTLLNLKYHHTKNNLCLPLNEEQKHQEECMIDVKKRKTMDDNMLQVDTMIPESSVYNYTTNKPYEYEESIHDYPKFKSFNQQLNMNRTYSSHWMNSYEQLDSNKEELTNELSTNRIPLKQSMKKGSTRDNISKTLTNYDNNGNWNTFNDTMNVNHPKVEVDNELSSASELTTAAYNSFVRRVVDDTLDRTVTFCEQPRHAITALENICTRAWPQLEVKRHRTRIRAYLKACRRNSKKNKGQINMKEPPANGLSIEARQLVSKALTLVAGDLDYLRQTMQAEKVKNGSLFSSSKLDNSSEKSYSTTSTTSKRSPASYTSKMNLSTITTTTAAVAVGTANSLDFTEISKQRHDQYETYGGGNKLKFNNNNNNNDNNNHGNKNLWNISNNLLNDIINNTSFPFTDPLFWSNSFIQNTNLDGNYLATAAAAAAAATAMAAVNPANLLKLLPASIQLNNNTYPSTNIITTTTGTTTTTSTSYSLTTSPFTSSSSSSVFSNSPRLLNHDNVNNGENINLTTTTNTTTNNNNSNMDCDVKHDQLTIQGKYSKRNKLQSNSTWFDDDHLLQISTNNGIHGNSLSPKLNESKFTLSNKDFNIESEISRQSNLMNLYRLYFSNDPSHNNNHYNNDLTDCSPPPAHISSIQYSPIINQILDRLTDSSLLTHNDVEFFIKNFEITKVAIQQARCRSNLILKKIEIVENQLKSSSMIHSKTMPLNLS</sequence>